<dbReference type="GO" id="GO:0016787">
    <property type="term" value="F:hydrolase activity"/>
    <property type="evidence" value="ECO:0007669"/>
    <property type="project" value="UniProtKB-KW"/>
</dbReference>
<keyword evidence="2" id="KW-0540">Nuclease</keyword>
<reference evidence="6" key="1">
    <citation type="submission" date="2015-02" db="EMBL/GenBank/DDBJ databases">
        <title>Draft Genome of Frankia sp. CpI1-S.</title>
        <authorList>
            <person name="Oshone R.T."/>
            <person name="Ngom M."/>
            <person name="Ghodhbane-Gtari F."/>
            <person name="Gtari M."/>
            <person name="Morris K."/>
            <person name="Thomas K."/>
            <person name="Sen A."/>
            <person name="Tisa L.S."/>
        </authorList>
    </citation>
    <scope>NUCLEOTIDE SEQUENCE [LARGE SCALE GENOMIC DNA]</scope>
    <source>
        <strain evidence="6">CpI1-S</strain>
    </source>
</reference>
<dbReference type="GO" id="GO:0110001">
    <property type="term" value="C:toxin-antitoxin complex"/>
    <property type="evidence" value="ECO:0007669"/>
    <property type="project" value="InterPro"/>
</dbReference>
<evidence type="ECO:0000256" key="1">
    <source>
        <dbReference type="ARBA" id="ARBA00022649"/>
    </source>
</evidence>
<accession>A0A0D8B9G9</accession>
<gene>
    <name evidence="5" type="ORF">FF36_04874</name>
</gene>
<dbReference type="GO" id="GO:0004540">
    <property type="term" value="F:RNA nuclease activity"/>
    <property type="evidence" value="ECO:0007669"/>
    <property type="project" value="InterPro"/>
</dbReference>
<dbReference type="Proteomes" id="UP000032545">
    <property type="component" value="Unassembled WGS sequence"/>
</dbReference>
<evidence type="ECO:0000256" key="3">
    <source>
        <dbReference type="ARBA" id="ARBA00022801"/>
    </source>
</evidence>
<organism evidence="5 6">
    <name type="scientific">Frankia torreyi</name>
    <dbReference type="NCBI Taxonomy" id="1856"/>
    <lineage>
        <taxon>Bacteria</taxon>
        <taxon>Bacillati</taxon>
        <taxon>Actinomycetota</taxon>
        <taxon>Actinomycetes</taxon>
        <taxon>Frankiales</taxon>
        <taxon>Frankiaceae</taxon>
        <taxon>Frankia</taxon>
    </lineage>
</organism>
<sequence length="140" mass="15238">MVDEVRVLRLLRAVTDDLSVLRRESGADDERRADPIWLRGVKYTFVTAIEACVDVAQHICAAQGWGPPADNGDAIRLLGDHGALAATLALTLRKSVGFRNVLVHDYIAVNDEIVVARLDALDDLDEFVRQIAVYVSAAGA</sequence>
<name>A0A0D8B9G9_9ACTN</name>
<comment type="similarity">
    <text evidence="4">Belongs to the HepT RNase toxin family.</text>
</comment>
<evidence type="ECO:0000256" key="4">
    <source>
        <dbReference type="ARBA" id="ARBA00024207"/>
    </source>
</evidence>
<evidence type="ECO:0000256" key="2">
    <source>
        <dbReference type="ARBA" id="ARBA00022722"/>
    </source>
</evidence>
<dbReference type="OrthoDB" id="3734293at2"/>
<evidence type="ECO:0000313" key="5">
    <source>
        <dbReference type="EMBL" id="KJE20826.1"/>
    </source>
</evidence>
<dbReference type="InterPro" id="IPR052379">
    <property type="entry name" value="Type_VII_TA_RNase"/>
</dbReference>
<proteinExistence type="inferred from homology"/>
<dbReference type="Pfam" id="PF01934">
    <property type="entry name" value="HepT-like"/>
    <property type="match status" value="1"/>
</dbReference>
<dbReference type="PANTHER" id="PTHR33397:SF5">
    <property type="entry name" value="RNASE YUTE-RELATED"/>
    <property type="match status" value="1"/>
</dbReference>
<dbReference type="InterPro" id="IPR037038">
    <property type="entry name" value="HepT-like_sf"/>
</dbReference>
<dbReference type="AlphaFoldDB" id="A0A0D8B9G9"/>
<dbReference type="InterPro" id="IPR008201">
    <property type="entry name" value="HepT-like"/>
</dbReference>
<keyword evidence="3" id="KW-0378">Hydrolase</keyword>
<dbReference type="RefSeq" id="WP_044887378.1">
    <property type="nucleotide sequence ID" value="NZ_JYFN01000050.1"/>
</dbReference>
<reference evidence="5 6" key="2">
    <citation type="journal article" date="2016" name="Genome Announc.">
        <title>Permanent Draft Genome Sequences for Two Variants of Frankia sp. Strain CpI1, the First Frankia Strain Isolated from Root Nodules of Comptonia peregrina.</title>
        <authorList>
            <person name="Oshone R."/>
            <person name="Hurst S.G.IV."/>
            <person name="Abebe-Akele F."/>
            <person name="Simpson S."/>
            <person name="Morris K."/>
            <person name="Thomas W.K."/>
            <person name="Tisa L.S."/>
        </authorList>
    </citation>
    <scope>NUCLEOTIDE SEQUENCE [LARGE SCALE GENOMIC DNA]</scope>
    <source>
        <strain evidence="6">CpI1-S</strain>
    </source>
</reference>
<dbReference type="EMBL" id="JYFN01000050">
    <property type="protein sequence ID" value="KJE20826.1"/>
    <property type="molecule type" value="Genomic_DNA"/>
</dbReference>
<dbReference type="PATRIC" id="fig|1502723.3.peg.4857"/>
<keyword evidence="6" id="KW-1185">Reference proteome</keyword>
<dbReference type="Gene3D" id="1.20.120.580">
    <property type="entry name" value="bsu32300-like"/>
    <property type="match status" value="1"/>
</dbReference>
<protein>
    <recommendedName>
        <fullName evidence="7">DUF86 domain-containing protein</fullName>
    </recommendedName>
</protein>
<keyword evidence="1" id="KW-1277">Toxin-antitoxin system</keyword>
<comment type="caution">
    <text evidence="5">The sequence shown here is derived from an EMBL/GenBank/DDBJ whole genome shotgun (WGS) entry which is preliminary data.</text>
</comment>
<evidence type="ECO:0008006" key="7">
    <source>
        <dbReference type="Google" id="ProtNLM"/>
    </source>
</evidence>
<dbReference type="NCBIfam" id="NF047751">
    <property type="entry name" value="HepT_toxin"/>
    <property type="match status" value="1"/>
</dbReference>
<evidence type="ECO:0000313" key="6">
    <source>
        <dbReference type="Proteomes" id="UP000032545"/>
    </source>
</evidence>
<dbReference type="PANTHER" id="PTHR33397">
    <property type="entry name" value="UPF0331 PROTEIN YUTE"/>
    <property type="match status" value="1"/>
</dbReference>